<dbReference type="GO" id="GO:0048731">
    <property type="term" value="P:system development"/>
    <property type="evidence" value="ECO:0007669"/>
    <property type="project" value="UniProtKB-ARBA"/>
</dbReference>
<proteinExistence type="predicted"/>
<reference evidence="3 4" key="1">
    <citation type="journal article" date="2021" name="Nat. Commun.">
        <title>Incipient diploidization of the medicinal plant Perilla within 10,000 years.</title>
        <authorList>
            <person name="Zhang Y."/>
            <person name="Shen Q."/>
            <person name="Leng L."/>
            <person name="Zhang D."/>
            <person name="Chen S."/>
            <person name="Shi Y."/>
            <person name="Ning Z."/>
            <person name="Chen S."/>
        </authorList>
    </citation>
    <scope>NUCLEOTIDE SEQUENCE [LARGE SCALE GENOMIC DNA]</scope>
    <source>
        <strain evidence="4">cv. PC099</strain>
    </source>
</reference>
<evidence type="ECO:0000256" key="2">
    <source>
        <dbReference type="PROSITE-ProRule" id="PRU00708"/>
    </source>
</evidence>
<evidence type="ECO:0000313" key="4">
    <source>
        <dbReference type="Proteomes" id="UP001190926"/>
    </source>
</evidence>
<feature type="repeat" description="PPR" evidence="2">
    <location>
        <begin position="271"/>
        <end position="305"/>
    </location>
</feature>
<dbReference type="GO" id="GO:0003723">
    <property type="term" value="F:RNA binding"/>
    <property type="evidence" value="ECO:0007669"/>
    <property type="project" value="InterPro"/>
</dbReference>
<dbReference type="InterPro" id="IPR011990">
    <property type="entry name" value="TPR-like_helical_dom_sf"/>
</dbReference>
<dbReference type="Gene3D" id="1.25.40.10">
    <property type="entry name" value="Tetratricopeptide repeat domain"/>
    <property type="match status" value="5"/>
</dbReference>
<dbReference type="FunFam" id="1.25.40.10:FF:000125">
    <property type="entry name" value="Pentatricopeptide repeat-containing protein"/>
    <property type="match status" value="2"/>
</dbReference>
<evidence type="ECO:0000313" key="3">
    <source>
        <dbReference type="EMBL" id="KAH6829813.1"/>
    </source>
</evidence>
<dbReference type="EMBL" id="SDAM02000104">
    <property type="protein sequence ID" value="KAH6829813.1"/>
    <property type="molecule type" value="Genomic_DNA"/>
</dbReference>
<comment type="caution">
    <text evidence="3">The sequence shown here is derived from an EMBL/GenBank/DDBJ whole genome shotgun (WGS) entry which is preliminary data.</text>
</comment>
<sequence length="641" mass="72204">MLAAAAQPLRLKQLIHLAAASSKPARNLSLFFCYSSDDSQKCLRIEYRGYCSCTVMPTSSQITYYVRLGEIEMARKLFDETPQKSISSWNSIISGYFQSSLPNEAQRLFDEMPERNTVSWNGLISGYINNGMLKKAREVFDLMPQRNVISWTAMVRGYVEEGMVSEAEALFWRMPEKNVISWTVMLNGLIREGRIDEARRLYDMMPVKDVVTRTTMIGGLCSKGQLDEAREIFDCMKQRNVVSWTTMISGYVQNGKVDISRKLFEVMPERNEVTWTAMLMGYIQCGRTEDAWELFEAMPTKSIVACNAMIIGLGENGDVPRARKVFDLMREKDNGTWEGMIKIYERKGYELEAICLFRVMQSEGVKPHFPSLISILSACATLATLDHGKQIHAQLLRYKFDDDVYLSSTLLTMYMRCGDVAKAKLVFDSSSHKDVVMWNSMITGYAQHGLGDESLQVFREMYSSGIQADDITFIGVLSACSYSGKIIEGKQIFESMKSKYRIEPTTAHYACMVDLLGRAGQLNEAYNLINEMPVEADAIVWGSLMGACRSHMNSDLAEVAAKKLLQLEPRNSGSFVLLSNIYASQGRWGDVAKLRKSMRSRKKLTSGAAFGVLALRSGKSNCESQYSMPFPDLEASSDVFK</sequence>
<keyword evidence="1" id="KW-0677">Repeat</keyword>
<accession>A0AAD4J9Q8</accession>
<dbReference type="PROSITE" id="PS51375">
    <property type="entry name" value="PPR"/>
    <property type="match status" value="7"/>
</dbReference>
<feature type="repeat" description="PPR" evidence="2">
    <location>
        <begin position="178"/>
        <end position="208"/>
    </location>
</feature>
<dbReference type="NCBIfam" id="TIGR00756">
    <property type="entry name" value="PPR"/>
    <property type="match status" value="9"/>
</dbReference>
<name>A0AAD4J9Q8_PERFH</name>
<feature type="repeat" description="PPR" evidence="2">
    <location>
        <begin position="434"/>
        <end position="468"/>
    </location>
</feature>
<feature type="repeat" description="PPR" evidence="2">
    <location>
        <begin position="209"/>
        <end position="243"/>
    </location>
</feature>
<feature type="repeat" description="PPR" evidence="2">
    <location>
        <begin position="333"/>
        <end position="367"/>
    </location>
</feature>
<dbReference type="InterPro" id="IPR046960">
    <property type="entry name" value="PPR_At4g14850-like_plant"/>
</dbReference>
<organism evidence="3 4">
    <name type="scientific">Perilla frutescens var. hirtella</name>
    <name type="common">Perilla citriodora</name>
    <name type="synonym">Perilla setoyensis</name>
    <dbReference type="NCBI Taxonomy" id="608512"/>
    <lineage>
        <taxon>Eukaryota</taxon>
        <taxon>Viridiplantae</taxon>
        <taxon>Streptophyta</taxon>
        <taxon>Embryophyta</taxon>
        <taxon>Tracheophyta</taxon>
        <taxon>Spermatophyta</taxon>
        <taxon>Magnoliopsida</taxon>
        <taxon>eudicotyledons</taxon>
        <taxon>Gunneridae</taxon>
        <taxon>Pentapetalae</taxon>
        <taxon>asterids</taxon>
        <taxon>lamiids</taxon>
        <taxon>Lamiales</taxon>
        <taxon>Lamiaceae</taxon>
        <taxon>Nepetoideae</taxon>
        <taxon>Elsholtzieae</taxon>
        <taxon>Perilla</taxon>
    </lineage>
</organism>
<gene>
    <name evidence="3" type="ORF">C2S53_020551</name>
</gene>
<feature type="repeat" description="PPR" evidence="2">
    <location>
        <begin position="85"/>
        <end position="115"/>
    </location>
</feature>
<dbReference type="PANTHER" id="PTHR47926:SF373">
    <property type="entry name" value="TETRATRICOPEPTIDE-LIKE HELICAL DOMAIN SUPERFAMILY, DYW DOMAIN-CONTAINING PROTEIN"/>
    <property type="match status" value="1"/>
</dbReference>
<evidence type="ECO:0000256" key="1">
    <source>
        <dbReference type="ARBA" id="ARBA00022737"/>
    </source>
</evidence>
<dbReference type="Pfam" id="PF12854">
    <property type="entry name" value="PPR_1"/>
    <property type="match status" value="1"/>
</dbReference>
<dbReference type="Pfam" id="PF01535">
    <property type="entry name" value="PPR"/>
    <property type="match status" value="9"/>
</dbReference>
<dbReference type="Pfam" id="PF20431">
    <property type="entry name" value="E_motif"/>
    <property type="match status" value="1"/>
</dbReference>
<dbReference type="InterPro" id="IPR002885">
    <property type="entry name" value="PPR_rpt"/>
</dbReference>
<dbReference type="InterPro" id="IPR046848">
    <property type="entry name" value="E_motif"/>
</dbReference>
<feature type="repeat" description="PPR" evidence="2">
    <location>
        <begin position="116"/>
        <end position="150"/>
    </location>
</feature>
<dbReference type="GO" id="GO:0009451">
    <property type="term" value="P:RNA modification"/>
    <property type="evidence" value="ECO:0007669"/>
    <property type="project" value="InterPro"/>
</dbReference>
<dbReference type="AlphaFoldDB" id="A0AAD4J9Q8"/>
<keyword evidence="4" id="KW-1185">Reference proteome</keyword>
<dbReference type="FunFam" id="1.25.40.10:FF:000280">
    <property type="entry name" value="Pentatricopeptide repeat-containing protein"/>
    <property type="match status" value="1"/>
</dbReference>
<dbReference type="Proteomes" id="UP001190926">
    <property type="component" value="Unassembled WGS sequence"/>
</dbReference>
<protein>
    <submittedName>
        <fullName evidence="3">Pentatricopeptide repeat superfamily protein</fullName>
    </submittedName>
</protein>
<dbReference type="PANTHER" id="PTHR47926">
    <property type="entry name" value="PENTATRICOPEPTIDE REPEAT-CONTAINING PROTEIN"/>
    <property type="match status" value="1"/>
</dbReference>
<dbReference type="SUPFAM" id="SSF48452">
    <property type="entry name" value="TPR-like"/>
    <property type="match status" value="1"/>
</dbReference>
<dbReference type="FunFam" id="1.25.40.10:FF:001506">
    <property type="entry name" value="Os03g0317100 protein"/>
    <property type="match status" value="1"/>
</dbReference>
<dbReference type="Pfam" id="PF13041">
    <property type="entry name" value="PPR_2"/>
    <property type="match status" value="1"/>
</dbReference>